<feature type="domain" description="Peptidase M20 dimerisation" evidence="4">
    <location>
        <begin position="199"/>
        <end position="293"/>
    </location>
</feature>
<dbReference type="Proteomes" id="UP000254978">
    <property type="component" value="Unassembled WGS sequence"/>
</dbReference>
<keyword evidence="6" id="KW-1185">Reference proteome</keyword>
<dbReference type="EC" id="3.4.17.11" evidence="5"/>
<dbReference type="PANTHER" id="PTHR43808">
    <property type="entry name" value="ACETYLORNITHINE DEACETYLASE"/>
    <property type="match status" value="1"/>
</dbReference>
<evidence type="ECO:0000256" key="2">
    <source>
        <dbReference type="ARBA" id="ARBA00022801"/>
    </source>
</evidence>
<reference evidence="5 6" key="1">
    <citation type="submission" date="2018-06" db="EMBL/GenBank/DDBJ databases">
        <authorList>
            <consortium name="Pathogen Informatics"/>
            <person name="Doyle S."/>
        </authorList>
    </citation>
    <scope>NUCLEOTIDE SEQUENCE [LARGE SCALE GENOMIC DNA]</scope>
    <source>
        <strain evidence="5 6">NCTC10821</strain>
    </source>
</reference>
<evidence type="ECO:0000259" key="4">
    <source>
        <dbReference type="Pfam" id="PF07687"/>
    </source>
</evidence>
<evidence type="ECO:0000256" key="1">
    <source>
        <dbReference type="ARBA" id="ARBA00022723"/>
    </source>
</evidence>
<name>A0A378T907_9MYCO</name>
<dbReference type="InterPro" id="IPR002933">
    <property type="entry name" value="Peptidase_M20"/>
</dbReference>
<keyword evidence="1" id="KW-0479">Metal-binding</keyword>
<keyword evidence="5" id="KW-0121">Carboxypeptidase</keyword>
<dbReference type="SUPFAM" id="SSF55031">
    <property type="entry name" value="Bacterial exopeptidase dimerisation domain"/>
    <property type="match status" value="1"/>
</dbReference>
<dbReference type="Gene3D" id="3.30.70.360">
    <property type="match status" value="1"/>
</dbReference>
<dbReference type="AlphaFoldDB" id="A0A378T907"/>
<keyword evidence="5" id="KW-0645">Protease</keyword>
<dbReference type="EMBL" id="UGQT01000001">
    <property type="protein sequence ID" value="STZ56637.1"/>
    <property type="molecule type" value="Genomic_DNA"/>
</dbReference>
<gene>
    <name evidence="5" type="primary">cpg2</name>
    <name evidence="5" type="ORF">NCTC10821_00130</name>
</gene>
<organism evidence="5 6">
    <name type="scientific">Mycolicibacterium tokaiense</name>
    <dbReference type="NCBI Taxonomy" id="39695"/>
    <lineage>
        <taxon>Bacteria</taxon>
        <taxon>Bacillati</taxon>
        <taxon>Actinomycetota</taxon>
        <taxon>Actinomycetes</taxon>
        <taxon>Mycobacteriales</taxon>
        <taxon>Mycobacteriaceae</taxon>
        <taxon>Mycolicibacterium</taxon>
    </lineage>
</organism>
<dbReference type="InterPro" id="IPR017150">
    <property type="entry name" value="Pept_M20_glutamate_carboxypep"/>
</dbReference>
<dbReference type="SUPFAM" id="SSF53187">
    <property type="entry name" value="Zn-dependent exopeptidases"/>
    <property type="match status" value="1"/>
</dbReference>
<dbReference type="OrthoDB" id="9783294at2"/>
<dbReference type="CDD" id="cd03885">
    <property type="entry name" value="M20_CPDG2"/>
    <property type="match status" value="1"/>
</dbReference>
<dbReference type="Pfam" id="PF01546">
    <property type="entry name" value="Peptidase_M20"/>
    <property type="match status" value="1"/>
</dbReference>
<dbReference type="Gene3D" id="3.40.630.10">
    <property type="entry name" value="Zn peptidases"/>
    <property type="match status" value="1"/>
</dbReference>
<feature type="active site" description="Proton acceptor" evidence="3">
    <location>
        <position position="165"/>
    </location>
</feature>
<accession>A0A378T907</accession>
<dbReference type="InterPro" id="IPR050072">
    <property type="entry name" value="Peptidase_M20A"/>
</dbReference>
<sequence length="400" mass="42593">MTDTIPPGLADRLVDADDVRRMEQWLRTHQENVVADLFEFVSIETPSDDKLLLDRGLSWIDRWVRTHLPTPQDRTVYDGDGYGDVLALTFEGSGEASVTLLSHYDTVWDVGTISGWPVARDGDRASGPGIYDMKTGLIQSLWTVRGLAELDIARPTVHMLFTGDEEIGSPHSRTVIETYSKKSTAVIVFEASEQSSVKTARKGIGRFAVTVTGREAHAGADFLSGISAIEELARIVLRLTQLTDVGAGTTVNVGVIHGGSRSNVVAGYARAEVDVRFTKNSEVARVAEALDALEATEGATVTVDGEWNRPAMERSPLTTGMYGLARAAARALGVDLGEISVGGGSDGNFAAALGVPVLDGMGAVGAGPHARSEHVLLDRIPERAAIAAGVISAFADGERR</sequence>
<dbReference type="PIRSF" id="PIRSF037238">
    <property type="entry name" value="Carboxypeptidase_G2"/>
    <property type="match status" value="1"/>
</dbReference>
<feature type="active site" evidence="3">
    <location>
        <position position="105"/>
    </location>
</feature>
<protein>
    <submittedName>
        <fullName evidence="5">Carboxypeptidase G2</fullName>
        <ecNumber evidence="5">3.4.17.11</ecNumber>
    </submittedName>
</protein>
<dbReference type="PANTHER" id="PTHR43808:SF9">
    <property type="entry name" value="BLL0789 PROTEIN"/>
    <property type="match status" value="1"/>
</dbReference>
<proteinExistence type="predicted"/>
<dbReference type="RefSeq" id="WP_115277151.1">
    <property type="nucleotide sequence ID" value="NZ_AP022600.1"/>
</dbReference>
<dbReference type="InterPro" id="IPR036264">
    <property type="entry name" value="Bact_exopeptidase_dim_dom"/>
</dbReference>
<evidence type="ECO:0000256" key="3">
    <source>
        <dbReference type="PIRSR" id="PIRSR037238-1"/>
    </source>
</evidence>
<evidence type="ECO:0000313" key="5">
    <source>
        <dbReference type="EMBL" id="STZ56637.1"/>
    </source>
</evidence>
<keyword evidence="2 5" id="KW-0378">Hydrolase</keyword>
<evidence type="ECO:0000313" key="6">
    <source>
        <dbReference type="Proteomes" id="UP000254978"/>
    </source>
</evidence>
<dbReference type="GO" id="GO:0046872">
    <property type="term" value="F:metal ion binding"/>
    <property type="evidence" value="ECO:0007669"/>
    <property type="project" value="UniProtKB-KW"/>
</dbReference>
<dbReference type="Pfam" id="PF07687">
    <property type="entry name" value="M20_dimer"/>
    <property type="match status" value="1"/>
</dbReference>
<dbReference type="GO" id="GO:0004180">
    <property type="term" value="F:carboxypeptidase activity"/>
    <property type="evidence" value="ECO:0007669"/>
    <property type="project" value="UniProtKB-KW"/>
</dbReference>
<dbReference type="InterPro" id="IPR011650">
    <property type="entry name" value="Peptidase_M20_dimer"/>
</dbReference>